<sequence>MEWIREYFWVLVIVGILLVSGIISAIMICVCRTQLSRGLSRRIQQSFAVRRKVEKPIEDNRVYLENTLYHRSGDAPPPPIPSRIIITESKTSELYPSHTTMERQRYANEFSLPDKMRSDCIEVLSEEDENDYDDTAMPGTVDYEHEIRRM</sequence>
<dbReference type="AlphaFoldDB" id="A0A6P7WKU0"/>
<dbReference type="GO" id="GO:0001772">
    <property type="term" value="C:immunological synapse"/>
    <property type="evidence" value="ECO:0007669"/>
    <property type="project" value="InterPro"/>
</dbReference>
<accession>A0A6P7WKU0</accession>
<name>A0A6P7WKU0_9AMPH</name>
<keyword evidence="1" id="KW-1133">Transmembrane helix</keyword>
<feature type="transmembrane region" description="Helical" evidence="1">
    <location>
        <begin position="6"/>
        <end position="31"/>
    </location>
</feature>
<keyword evidence="2" id="KW-1185">Reference proteome</keyword>
<evidence type="ECO:0000313" key="4">
    <source>
        <dbReference type="RefSeq" id="XP_030041602.1"/>
    </source>
</evidence>
<keyword evidence="1" id="KW-0812">Transmembrane</keyword>
<reference evidence="3 4" key="1">
    <citation type="submission" date="2025-04" db="UniProtKB">
        <authorList>
            <consortium name="RefSeq"/>
        </authorList>
    </citation>
    <scope>IDENTIFICATION</scope>
</reference>
<dbReference type="CTD" id="388325"/>
<dbReference type="RefSeq" id="XP_030041601.1">
    <property type="nucleotide sequence ID" value="XM_030185741.1"/>
</dbReference>
<dbReference type="OrthoDB" id="9835673at2759"/>
<dbReference type="InterPro" id="IPR028181">
    <property type="entry name" value="SCIMP"/>
</dbReference>
<organism evidence="2 3">
    <name type="scientific">Microcaecilia unicolor</name>
    <dbReference type="NCBI Taxonomy" id="1415580"/>
    <lineage>
        <taxon>Eukaryota</taxon>
        <taxon>Metazoa</taxon>
        <taxon>Chordata</taxon>
        <taxon>Craniata</taxon>
        <taxon>Vertebrata</taxon>
        <taxon>Euteleostomi</taxon>
        <taxon>Amphibia</taxon>
        <taxon>Gymnophiona</taxon>
        <taxon>Siphonopidae</taxon>
        <taxon>Microcaecilia</taxon>
    </lineage>
</organism>
<dbReference type="RefSeq" id="XP_030041602.1">
    <property type="nucleotide sequence ID" value="XM_030185742.1"/>
</dbReference>
<dbReference type="KEGG" id="muo:115456571"/>
<dbReference type="GO" id="GO:0097197">
    <property type="term" value="C:tetraspanin-enriched microdomain"/>
    <property type="evidence" value="ECO:0007669"/>
    <property type="project" value="InterPro"/>
</dbReference>
<keyword evidence="1" id="KW-0472">Membrane</keyword>
<proteinExistence type="predicted"/>
<dbReference type="GeneID" id="115456571"/>
<dbReference type="Proteomes" id="UP000515156">
    <property type="component" value="Chromosome 13"/>
</dbReference>
<gene>
    <name evidence="3 4" type="primary">SCIMP</name>
</gene>
<protein>
    <submittedName>
        <fullName evidence="3 4">SLP adapter and CSK-interacting membrane protein isoform X1</fullName>
    </submittedName>
</protein>
<evidence type="ECO:0000313" key="3">
    <source>
        <dbReference type="RefSeq" id="XP_030041601.1"/>
    </source>
</evidence>
<evidence type="ECO:0000256" key="1">
    <source>
        <dbReference type="SAM" id="Phobius"/>
    </source>
</evidence>
<dbReference type="Pfam" id="PF15050">
    <property type="entry name" value="SCIMP"/>
    <property type="match status" value="1"/>
</dbReference>
<evidence type="ECO:0000313" key="2">
    <source>
        <dbReference type="Proteomes" id="UP000515156"/>
    </source>
</evidence>